<organism evidence="5">
    <name type="scientific">Spongospora subterranea</name>
    <dbReference type="NCBI Taxonomy" id="70186"/>
    <lineage>
        <taxon>Eukaryota</taxon>
        <taxon>Sar</taxon>
        <taxon>Rhizaria</taxon>
        <taxon>Endomyxa</taxon>
        <taxon>Phytomyxea</taxon>
        <taxon>Plasmodiophorida</taxon>
        <taxon>Plasmodiophoridae</taxon>
        <taxon>Spongospora</taxon>
    </lineage>
</organism>
<dbReference type="Gene3D" id="3.30.1370.50">
    <property type="entry name" value="R3H-like domain"/>
    <property type="match status" value="1"/>
</dbReference>
<accession>A0A0H5R4Z3</accession>
<dbReference type="InterPro" id="IPR051937">
    <property type="entry name" value="R3H_domain_containing"/>
</dbReference>
<dbReference type="PANTHER" id="PTHR15672:SF8">
    <property type="entry name" value="PROTEIN ENCORE"/>
    <property type="match status" value="1"/>
</dbReference>
<proteinExistence type="predicted"/>
<name>A0A0H5R4Z3_9EUKA</name>
<keyword evidence="1" id="KW-0597">Phosphoprotein</keyword>
<dbReference type="PROSITE" id="PS51673">
    <property type="entry name" value="SUZ"/>
    <property type="match status" value="1"/>
</dbReference>
<dbReference type="CDD" id="cd02642">
    <property type="entry name" value="R3H_encore_like"/>
    <property type="match status" value="1"/>
</dbReference>
<dbReference type="PANTHER" id="PTHR15672">
    <property type="entry name" value="CAMP-REGULATED PHOSPHOPROTEIN 21 RELATED R3H DOMAIN CONTAINING PROTEIN"/>
    <property type="match status" value="1"/>
</dbReference>
<dbReference type="GO" id="GO:0003676">
    <property type="term" value="F:nucleic acid binding"/>
    <property type="evidence" value="ECO:0007669"/>
    <property type="project" value="UniProtKB-UniRule"/>
</dbReference>
<dbReference type="EMBL" id="HACM01008776">
    <property type="protein sequence ID" value="CRZ09218.1"/>
    <property type="molecule type" value="Transcribed_RNA"/>
</dbReference>
<dbReference type="SMART" id="SM00393">
    <property type="entry name" value="R3H"/>
    <property type="match status" value="1"/>
</dbReference>
<reference evidence="5" key="1">
    <citation type="submission" date="2015-04" db="EMBL/GenBank/DDBJ databases">
        <title>The genome sequence of the plant pathogenic Rhizarian Plasmodiophora brassicae reveals insights in its biotrophic life cycle and the origin of chitin synthesis.</title>
        <authorList>
            <person name="Schwelm A."/>
            <person name="Fogelqvist J."/>
            <person name="Knaust A."/>
            <person name="Julke S."/>
            <person name="Lilja T."/>
            <person name="Dhandapani V."/>
            <person name="Bonilla-Rosso G."/>
            <person name="Karlsson M."/>
            <person name="Shevchenko A."/>
            <person name="Choi S.R."/>
            <person name="Kim H.G."/>
            <person name="Park J.Y."/>
            <person name="Lim Y.P."/>
            <person name="Ludwig-Muller J."/>
            <person name="Dixelius C."/>
        </authorList>
    </citation>
    <scope>NUCLEOTIDE SEQUENCE</scope>
    <source>
        <tissue evidence="5">Potato root galls</tissue>
    </source>
</reference>
<evidence type="ECO:0000259" key="4">
    <source>
        <dbReference type="PROSITE" id="PS51673"/>
    </source>
</evidence>
<dbReference type="AlphaFoldDB" id="A0A0H5R4Z3"/>
<dbReference type="InterPro" id="IPR001374">
    <property type="entry name" value="R3H_dom"/>
</dbReference>
<sequence length="411" mass="46891">MLDPFSSGPSTGGNPVSDEGDNDAVLDPIVTEAITNERDRTMILQFESRIEAFIEDKSRVRLSFPPMSSYHRLILHKIAEYYRIDHPSQLLPDGKRQIVLLKQIYSRVPQVRICDMESGVSPTAQLAPSAAIPPAPARQMRIMRRSDVVRPPSASNQPTPNDTDQSLQSREEAYAKARAKLFEFEDPEECNSSQALEEAQYNMDNRRWDIEPHEQDLYRRNVGVYDRSTNVPPSVYYTPPSLSNGSSQWDAHRPASYSSSNPQFWNPPMHPMAHAVHISEYSHPSPATHPRQSLQSSLRQFPSSLQNLFVNDSKVDNDVWDYREPQRDQQRNGIQDYSFCTSMLEVYDLPHGAKNYQIDVLLENLKQRRCSLSWLPDNRIIAVFESASEALTALQQIKDPKYKLRPFSGAT</sequence>
<evidence type="ECO:0000256" key="2">
    <source>
        <dbReference type="SAM" id="MobiDB-lite"/>
    </source>
</evidence>
<protein>
    <recommendedName>
        <fullName evidence="6">R3H domain-containing protein</fullName>
    </recommendedName>
</protein>
<feature type="region of interest" description="Disordered" evidence="2">
    <location>
        <begin position="1"/>
        <end position="23"/>
    </location>
</feature>
<feature type="compositionally biased region" description="Polar residues" evidence="2">
    <location>
        <begin position="153"/>
        <end position="168"/>
    </location>
</feature>
<evidence type="ECO:0000313" key="5">
    <source>
        <dbReference type="EMBL" id="CRZ09218.1"/>
    </source>
</evidence>
<evidence type="ECO:0000256" key="1">
    <source>
        <dbReference type="ARBA" id="ARBA00022553"/>
    </source>
</evidence>
<feature type="domain" description="R3H" evidence="3">
    <location>
        <begin position="40"/>
        <end position="103"/>
    </location>
</feature>
<dbReference type="PROSITE" id="PS51061">
    <property type="entry name" value="R3H"/>
    <property type="match status" value="1"/>
</dbReference>
<evidence type="ECO:0008006" key="6">
    <source>
        <dbReference type="Google" id="ProtNLM"/>
    </source>
</evidence>
<dbReference type="SUPFAM" id="SSF82708">
    <property type="entry name" value="R3H domain"/>
    <property type="match status" value="1"/>
</dbReference>
<dbReference type="Pfam" id="PF12752">
    <property type="entry name" value="SUZ"/>
    <property type="match status" value="1"/>
</dbReference>
<dbReference type="Pfam" id="PF01424">
    <property type="entry name" value="R3H"/>
    <property type="match status" value="1"/>
</dbReference>
<evidence type="ECO:0000259" key="3">
    <source>
        <dbReference type="PROSITE" id="PS51061"/>
    </source>
</evidence>
<feature type="region of interest" description="Disordered" evidence="2">
    <location>
        <begin position="148"/>
        <end position="169"/>
    </location>
</feature>
<dbReference type="InterPro" id="IPR024771">
    <property type="entry name" value="SUZ"/>
</dbReference>
<feature type="domain" description="SUZ" evidence="4">
    <location>
        <begin position="107"/>
        <end position="186"/>
    </location>
</feature>
<dbReference type="InterPro" id="IPR036867">
    <property type="entry name" value="R3H_dom_sf"/>
</dbReference>